<feature type="region of interest" description="Disordered" evidence="1">
    <location>
        <begin position="30"/>
        <end position="87"/>
    </location>
</feature>
<evidence type="ECO:0000256" key="1">
    <source>
        <dbReference type="SAM" id="MobiDB-lite"/>
    </source>
</evidence>
<evidence type="ECO:0000313" key="2">
    <source>
        <dbReference type="EMBL" id="ORX40685.1"/>
    </source>
</evidence>
<sequence length="240" mass="26461">MSIFASSSRLTLPSLSLPWLGSTRQLSGAHRYVKGKPNKLKLPKIRSPYQQPSTLKRPPVTDPGSSSSSDAAASGWSETSPFIPSPRTDFGWRPSAFTSLENSSLQLHHSPPASAPSYTTGNVPDLVNWLGGESVRLSGEERAPLARKLGQDLREQTLAVKSDQPLCAEIKRLRSIGLSRSKIVKRLGLPDDYRLVISAIAPESAEQAAKREALAERVTDKMSYSKRLAREVRARRKEFW</sequence>
<reference evidence="2 3" key="1">
    <citation type="submission" date="2017-03" db="EMBL/GenBank/DDBJ databases">
        <title>Widespread Adenine N6-methylation of Active Genes in Fungi.</title>
        <authorList>
            <consortium name="DOE Joint Genome Institute"/>
            <person name="Mondo S.J."/>
            <person name="Dannebaum R.O."/>
            <person name="Kuo R.C."/>
            <person name="Louie K.B."/>
            <person name="Bewick A.J."/>
            <person name="Labutti K."/>
            <person name="Haridas S."/>
            <person name="Kuo A."/>
            <person name="Salamov A."/>
            <person name="Ahrendt S.R."/>
            <person name="Lau R."/>
            <person name="Bowen B.P."/>
            <person name="Lipzen A."/>
            <person name="Sullivan W."/>
            <person name="Andreopoulos W.B."/>
            <person name="Clum A."/>
            <person name="Lindquist E."/>
            <person name="Daum C."/>
            <person name="Northen T.R."/>
            <person name="Ramamoorthy G."/>
            <person name="Schmitz R.J."/>
            <person name="Gryganskyi A."/>
            <person name="Culley D."/>
            <person name="Magnuson J."/>
            <person name="James T.Y."/>
            <person name="O'Malley M.A."/>
            <person name="Stajich J.E."/>
            <person name="Spatafora J.W."/>
            <person name="Visel A."/>
            <person name="Grigoriev I.V."/>
        </authorList>
    </citation>
    <scope>NUCLEOTIDE SEQUENCE [LARGE SCALE GENOMIC DNA]</scope>
    <source>
        <strain evidence="2 3">NRRL Y-17943</strain>
    </source>
</reference>
<dbReference type="EMBL" id="NBSH01000001">
    <property type="protein sequence ID" value="ORX40685.1"/>
    <property type="molecule type" value="Genomic_DNA"/>
</dbReference>
<keyword evidence="3" id="KW-1185">Reference proteome</keyword>
<feature type="compositionally biased region" description="Basic residues" evidence="1">
    <location>
        <begin position="31"/>
        <end position="44"/>
    </location>
</feature>
<evidence type="ECO:0008006" key="4">
    <source>
        <dbReference type="Google" id="ProtNLM"/>
    </source>
</evidence>
<dbReference type="InterPro" id="IPR024388">
    <property type="entry name" value="Ribosomal_mL58"/>
</dbReference>
<proteinExistence type="predicted"/>
<organism evidence="2 3">
    <name type="scientific">Kockovaella imperatae</name>
    <dbReference type="NCBI Taxonomy" id="4999"/>
    <lineage>
        <taxon>Eukaryota</taxon>
        <taxon>Fungi</taxon>
        <taxon>Dikarya</taxon>
        <taxon>Basidiomycota</taxon>
        <taxon>Agaricomycotina</taxon>
        <taxon>Tremellomycetes</taxon>
        <taxon>Tremellales</taxon>
        <taxon>Cuniculitremaceae</taxon>
        <taxon>Kockovaella</taxon>
    </lineage>
</organism>
<feature type="compositionally biased region" description="Low complexity" evidence="1">
    <location>
        <begin position="65"/>
        <end position="74"/>
    </location>
</feature>
<dbReference type="PANTHER" id="PTHR28266:SF1">
    <property type="entry name" value="LARGE RIBOSOMAL SUBUNIT PROTEIN ML58"/>
    <property type="match status" value="1"/>
</dbReference>
<dbReference type="OrthoDB" id="6021263at2759"/>
<gene>
    <name evidence="2" type="ORF">BD324DRAFT_654450</name>
</gene>
<dbReference type="GeneID" id="33560602"/>
<dbReference type="Proteomes" id="UP000193218">
    <property type="component" value="Unassembled WGS sequence"/>
</dbReference>
<dbReference type="AlphaFoldDB" id="A0A1Y1UU24"/>
<dbReference type="InParanoid" id="A0A1Y1UU24"/>
<accession>A0A1Y1UU24</accession>
<dbReference type="PANTHER" id="PTHR28266">
    <property type="entry name" value="54S RIBOSOMAL PROTEIN L20, MITOCHONDRIAL"/>
    <property type="match status" value="1"/>
</dbReference>
<evidence type="ECO:0000313" key="3">
    <source>
        <dbReference type="Proteomes" id="UP000193218"/>
    </source>
</evidence>
<protein>
    <recommendedName>
        <fullName evidence="4">Mitochondrial ribosomal protein subunit L20-domain-containing protein</fullName>
    </recommendedName>
</protein>
<dbReference type="STRING" id="4999.A0A1Y1UU24"/>
<dbReference type="RefSeq" id="XP_021874364.1">
    <property type="nucleotide sequence ID" value="XM_022018793.1"/>
</dbReference>
<name>A0A1Y1UU24_9TREE</name>
<comment type="caution">
    <text evidence="2">The sequence shown here is derived from an EMBL/GenBank/DDBJ whole genome shotgun (WGS) entry which is preliminary data.</text>
</comment>